<dbReference type="EMBL" id="KZ991701">
    <property type="protein sequence ID" value="RKP22765.1"/>
    <property type="molecule type" value="Genomic_DNA"/>
</dbReference>
<evidence type="ECO:0000313" key="1">
    <source>
        <dbReference type="EMBL" id="RKP22765.1"/>
    </source>
</evidence>
<keyword evidence="2" id="KW-1185">Reference proteome</keyword>
<feature type="non-terminal residue" evidence="1">
    <location>
        <position position="182"/>
    </location>
</feature>
<sequence>MKLIQYTLKVLLWRAMKNPRDKLLRQRLSALTKAFSTTRKIIRLGHWLEPYEEIDDWLATMPAEQRQVGKVPRSIGAAVLARWLWQGVPPVVGFLNDLFDDVYCLCRINCLPQWMEDPSEIWSLRCWFTGILLDLHGNVREQLVVRRKIAVQQQIVARLRQDSMVVREHASESIDATERALA</sequence>
<dbReference type="PANTHER" id="PTHR12652:SF19">
    <property type="entry name" value="PEROXISOMAL BIOGENESIS FACTOR 11"/>
    <property type="match status" value="1"/>
</dbReference>
<proteinExistence type="predicted"/>
<dbReference type="GO" id="GO:0016559">
    <property type="term" value="P:peroxisome fission"/>
    <property type="evidence" value="ECO:0007669"/>
    <property type="project" value="TreeGrafter"/>
</dbReference>
<evidence type="ECO:0000313" key="2">
    <source>
        <dbReference type="Proteomes" id="UP000278143"/>
    </source>
</evidence>
<gene>
    <name evidence="1" type="ORF">SYNPS1DRAFT_25367</name>
</gene>
<protein>
    <submittedName>
        <fullName evidence="1">Uncharacterized protein</fullName>
    </submittedName>
</protein>
<dbReference type="OrthoDB" id="411017at2759"/>
<dbReference type="PANTHER" id="PTHR12652">
    <property type="entry name" value="PEROXISOMAL BIOGENESIS FACTOR 11"/>
    <property type="match status" value="1"/>
</dbReference>
<organism evidence="1 2">
    <name type="scientific">Syncephalis pseudoplumigaleata</name>
    <dbReference type="NCBI Taxonomy" id="1712513"/>
    <lineage>
        <taxon>Eukaryota</taxon>
        <taxon>Fungi</taxon>
        <taxon>Fungi incertae sedis</taxon>
        <taxon>Zoopagomycota</taxon>
        <taxon>Zoopagomycotina</taxon>
        <taxon>Zoopagomycetes</taxon>
        <taxon>Zoopagales</taxon>
        <taxon>Piptocephalidaceae</taxon>
        <taxon>Syncephalis</taxon>
    </lineage>
</organism>
<dbReference type="GO" id="GO:0005778">
    <property type="term" value="C:peroxisomal membrane"/>
    <property type="evidence" value="ECO:0007669"/>
    <property type="project" value="TreeGrafter"/>
</dbReference>
<accession>A0A4P9YSP6</accession>
<name>A0A4P9YSP6_9FUNG</name>
<dbReference type="AlphaFoldDB" id="A0A4P9YSP6"/>
<dbReference type="Proteomes" id="UP000278143">
    <property type="component" value="Unassembled WGS sequence"/>
</dbReference>
<reference evidence="2" key="1">
    <citation type="journal article" date="2018" name="Nat. Microbiol.">
        <title>Leveraging single-cell genomics to expand the fungal tree of life.</title>
        <authorList>
            <person name="Ahrendt S.R."/>
            <person name="Quandt C.A."/>
            <person name="Ciobanu D."/>
            <person name="Clum A."/>
            <person name="Salamov A."/>
            <person name="Andreopoulos B."/>
            <person name="Cheng J.F."/>
            <person name="Woyke T."/>
            <person name="Pelin A."/>
            <person name="Henrissat B."/>
            <person name="Reynolds N.K."/>
            <person name="Benny G.L."/>
            <person name="Smith M.E."/>
            <person name="James T.Y."/>
            <person name="Grigoriev I.V."/>
        </authorList>
    </citation>
    <scope>NUCLEOTIDE SEQUENCE [LARGE SCALE GENOMIC DNA]</scope>
    <source>
        <strain evidence="2">Benny S71-1</strain>
    </source>
</reference>